<proteinExistence type="predicted"/>
<feature type="chain" id="PRO_5028998902" evidence="2">
    <location>
        <begin position="22"/>
        <end position="443"/>
    </location>
</feature>
<evidence type="ECO:0000313" key="4">
    <source>
        <dbReference type="Proteomes" id="UP000481327"/>
    </source>
</evidence>
<gene>
    <name evidence="3" type="ORF">F3168_03265</name>
</gene>
<dbReference type="RefSeq" id="WP_152576692.1">
    <property type="nucleotide sequence ID" value="NZ_JAATJI010000001.1"/>
</dbReference>
<organism evidence="3 4">
    <name type="scientific">Sandarakinorhabdus fusca</name>
    <dbReference type="NCBI Taxonomy" id="1439888"/>
    <lineage>
        <taxon>Bacteria</taxon>
        <taxon>Pseudomonadati</taxon>
        <taxon>Pseudomonadota</taxon>
        <taxon>Alphaproteobacteria</taxon>
        <taxon>Sphingomonadales</taxon>
        <taxon>Sphingosinicellaceae</taxon>
        <taxon>Sandarakinorhabdus</taxon>
    </lineage>
</organism>
<protein>
    <submittedName>
        <fullName evidence="3">Heavy-metal-associated domain-containing protein</fullName>
    </submittedName>
</protein>
<accession>A0A7C9GNJ2</accession>
<evidence type="ECO:0000256" key="2">
    <source>
        <dbReference type="SAM" id="SignalP"/>
    </source>
</evidence>
<keyword evidence="4" id="KW-1185">Reference proteome</keyword>
<feature type="signal peptide" evidence="2">
    <location>
        <begin position="1"/>
        <end position="21"/>
    </location>
</feature>
<keyword evidence="2" id="KW-0732">Signal</keyword>
<evidence type="ECO:0000313" key="3">
    <source>
        <dbReference type="EMBL" id="MQT16276.1"/>
    </source>
</evidence>
<sequence>MRMLIRLILWFALGLAAPVLAQNTSGSAYAIGGIDVDVVGPNTQSARMAGYRIAQRKAWPLLWSRLTGGPATAAPRLTDAQLDAMVSGIESQGERFSQTRYIARLGVVFDRSRAATHLGATGAGLHSPPMLLLPLFNDGGAAKIYQARTPWRAAWDRFRENVTPLDYVFATGSASDNILLTTWQVTRPDRSSWRNVLTRYDAVQVLVPEARLTRAWPGGPITGLFIAREGPDARELGRFTLTSASPEALDAMLDTAVRQIDEIYAVALRDGRLQSEPDLALELAPLVGAGPLIGAPVATGADDGTGLAATIEAAVATPDAATVTALEALVRQTPGVTSVTITSMSLGGTSRMMIGYDVARDSLDYALDGKGLRLVTTNDQTLLRRRLPDEPPVPAPRPPVIVSPDTAVSAEGQIETVDPARAAPPPVRAPAPPATRPPSGEAM</sequence>
<comment type="caution">
    <text evidence="3">The sequence shown here is derived from an EMBL/GenBank/DDBJ whole genome shotgun (WGS) entry which is preliminary data.</text>
</comment>
<feature type="compositionally biased region" description="Pro residues" evidence="1">
    <location>
        <begin position="422"/>
        <end position="436"/>
    </location>
</feature>
<reference evidence="3 4" key="1">
    <citation type="submission" date="2019-09" db="EMBL/GenBank/DDBJ databases">
        <title>Polymorphobacter sp. isolated from a lake in China.</title>
        <authorList>
            <person name="Liu Z."/>
        </authorList>
    </citation>
    <scope>NUCLEOTIDE SEQUENCE [LARGE SCALE GENOMIC DNA]</scope>
    <source>
        <strain evidence="3 4">D40P</strain>
    </source>
</reference>
<feature type="region of interest" description="Disordered" evidence="1">
    <location>
        <begin position="410"/>
        <end position="443"/>
    </location>
</feature>
<dbReference type="OrthoDB" id="7420165at2"/>
<dbReference type="Proteomes" id="UP000481327">
    <property type="component" value="Unassembled WGS sequence"/>
</dbReference>
<dbReference type="EMBL" id="WIOL01000001">
    <property type="protein sequence ID" value="MQT16276.1"/>
    <property type="molecule type" value="Genomic_DNA"/>
</dbReference>
<dbReference type="AlphaFoldDB" id="A0A7C9GNJ2"/>
<name>A0A7C9GNJ2_9SPHN</name>
<evidence type="ECO:0000256" key="1">
    <source>
        <dbReference type="SAM" id="MobiDB-lite"/>
    </source>
</evidence>